<sequence>MKRPPPKSSRSSLVESAHISTHIHRLNCCAIPSDLQYLLNSISLYPYTGTQLMSKQGGLNRSTQKDCTEPSSLYSLSVPIILHLKIF</sequence>
<evidence type="ECO:0000313" key="2">
    <source>
        <dbReference type="WBParaSite" id="Minc3s00014g00880"/>
    </source>
</evidence>
<dbReference type="AlphaFoldDB" id="A0A914KHN6"/>
<dbReference type="Proteomes" id="UP000887563">
    <property type="component" value="Unplaced"/>
</dbReference>
<evidence type="ECO:0000313" key="1">
    <source>
        <dbReference type="Proteomes" id="UP000887563"/>
    </source>
</evidence>
<dbReference type="WBParaSite" id="Minc3s00014g00880">
    <property type="protein sequence ID" value="Minc3s00014g00880"/>
    <property type="gene ID" value="Minc3s00014g00880"/>
</dbReference>
<keyword evidence="1" id="KW-1185">Reference proteome</keyword>
<reference evidence="2" key="1">
    <citation type="submission" date="2022-11" db="UniProtKB">
        <authorList>
            <consortium name="WormBaseParasite"/>
        </authorList>
    </citation>
    <scope>IDENTIFICATION</scope>
</reference>
<accession>A0A914KHN6</accession>
<proteinExistence type="predicted"/>
<protein>
    <submittedName>
        <fullName evidence="2">Candidate secreted effector</fullName>
    </submittedName>
</protein>
<organism evidence="1 2">
    <name type="scientific">Meloidogyne incognita</name>
    <name type="common">Southern root-knot nematode worm</name>
    <name type="synonym">Oxyuris incognita</name>
    <dbReference type="NCBI Taxonomy" id="6306"/>
    <lineage>
        <taxon>Eukaryota</taxon>
        <taxon>Metazoa</taxon>
        <taxon>Ecdysozoa</taxon>
        <taxon>Nematoda</taxon>
        <taxon>Chromadorea</taxon>
        <taxon>Rhabditida</taxon>
        <taxon>Tylenchina</taxon>
        <taxon>Tylenchomorpha</taxon>
        <taxon>Tylenchoidea</taxon>
        <taxon>Meloidogynidae</taxon>
        <taxon>Meloidogyninae</taxon>
        <taxon>Meloidogyne</taxon>
        <taxon>Meloidogyne incognita group</taxon>
    </lineage>
</organism>
<name>A0A914KHN6_MELIC</name>